<organism evidence="12 13">
    <name type="scientific">Eucalyptus globulus</name>
    <name type="common">Tasmanian blue gum</name>
    <dbReference type="NCBI Taxonomy" id="34317"/>
    <lineage>
        <taxon>Eukaryota</taxon>
        <taxon>Viridiplantae</taxon>
        <taxon>Streptophyta</taxon>
        <taxon>Embryophyta</taxon>
        <taxon>Tracheophyta</taxon>
        <taxon>Spermatophyta</taxon>
        <taxon>Magnoliopsida</taxon>
        <taxon>eudicotyledons</taxon>
        <taxon>Gunneridae</taxon>
        <taxon>Pentapetalae</taxon>
        <taxon>rosids</taxon>
        <taxon>malvids</taxon>
        <taxon>Myrtales</taxon>
        <taxon>Myrtaceae</taxon>
        <taxon>Myrtoideae</taxon>
        <taxon>Eucalypteae</taxon>
        <taxon>Eucalyptus</taxon>
    </lineage>
</organism>
<dbReference type="InterPro" id="IPR025287">
    <property type="entry name" value="WAK_GUB"/>
</dbReference>
<feature type="domain" description="Wall-associated receptor kinase galacturonan-binding" evidence="10">
    <location>
        <begin position="58"/>
        <end position="118"/>
    </location>
</feature>
<dbReference type="EC" id="2.7.11.1" evidence="2"/>
<evidence type="ECO:0000256" key="8">
    <source>
        <dbReference type="ARBA" id="ARBA00047899"/>
    </source>
</evidence>
<comment type="caution">
    <text evidence="12">The sequence shown here is derived from an EMBL/GenBank/DDBJ whole genome shotgun (WGS) entry which is preliminary data.</text>
</comment>
<dbReference type="PANTHER" id="PTHR33138:SF1">
    <property type="entry name" value="OS01G0113900 PROTEIN"/>
    <property type="match status" value="1"/>
</dbReference>
<keyword evidence="5" id="KW-1133">Transmembrane helix</keyword>
<evidence type="ECO:0000256" key="6">
    <source>
        <dbReference type="ARBA" id="ARBA00023136"/>
    </source>
</evidence>
<protein>
    <recommendedName>
        <fullName evidence="2">non-specific serine/threonine protein kinase</fullName>
        <ecNumber evidence="2">2.7.11.1</ecNumber>
    </recommendedName>
</protein>
<evidence type="ECO:0000313" key="12">
    <source>
        <dbReference type="EMBL" id="KAL3748810.1"/>
    </source>
</evidence>
<reference evidence="12 13" key="1">
    <citation type="submission" date="2024-11" db="EMBL/GenBank/DDBJ databases">
        <title>Chromosome-level genome assembly of Eucalyptus globulus Labill. provides insights into its genome evolution.</title>
        <authorList>
            <person name="Li X."/>
        </authorList>
    </citation>
    <scope>NUCLEOTIDE SEQUENCE [LARGE SCALE GENOMIC DNA]</scope>
    <source>
        <strain evidence="12">CL2024</strain>
        <tissue evidence="12">Fresh tender leaves</tissue>
    </source>
</reference>
<feature type="domain" description="Wall-associated receptor kinase C-terminal" evidence="11">
    <location>
        <begin position="170"/>
        <end position="265"/>
    </location>
</feature>
<keyword evidence="6" id="KW-0472">Membrane</keyword>
<evidence type="ECO:0000256" key="4">
    <source>
        <dbReference type="ARBA" id="ARBA00022729"/>
    </source>
</evidence>
<dbReference type="Pfam" id="PF13947">
    <property type="entry name" value="GUB_WAK_bind"/>
    <property type="match status" value="1"/>
</dbReference>
<name>A0ABD3LAH3_EUCGL</name>
<accession>A0ABD3LAH3</accession>
<keyword evidence="3" id="KW-0812">Transmembrane</keyword>
<evidence type="ECO:0000259" key="10">
    <source>
        <dbReference type="Pfam" id="PF13947"/>
    </source>
</evidence>
<keyword evidence="13" id="KW-1185">Reference proteome</keyword>
<evidence type="ECO:0000256" key="3">
    <source>
        <dbReference type="ARBA" id="ARBA00022692"/>
    </source>
</evidence>
<comment type="catalytic activity">
    <reaction evidence="9">
        <text>L-seryl-[protein] + ATP = O-phospho-L-seryl-[protein] + ADP + H(+)</text>
        <dbReference type="Rhea" id="RHEA:17989"/>
        <dbReference type="Rhea" id="RHEA-COMP:9863"/>
        <dbReference type="Rhea" id="RHEA-COMP:11604"/>
        <dbReference type="ChEBI" id="CHEBI:15378"/>
        <dbReference type="ChEBI" id="CHEBI:29999"/>
        <dbReference type="ChEBI" id="CHEBI:30616"/>
        <dbReference type="ChEBI" id="CHEBI:83421"/>
        <dbReference type="ChEBI" id="CHEBI:456216"/>
        <dbReference type="EC" id="2.7.11.1"/>
    </reaction>
</comment>
<dbReference type="Pfam" id="PF14380">
    <property type="entry name" value="WAK_assoc"/>
    <property type="match status" value="1"/>
</dbReference>
<keyword evidence="7" id="KW-0325">Glycoprotein</keyword>
<evidence type="ECO:0000256" key="1">
    <source>
        <dbReference type="ARBA" id="ARBA00004167"/>
    </source>
</evidence>
<gene>
    <name evidence="12" type="ORF">ACJRO7_009964</name>
</gene>
<dbReference type="GO" id="GO:0016020">
    <property type="term" value="C:membrane"/>
    <property type="evidence" value="ECO:0007669"/>
    <property type="project" value="UniProtKB-SubCell"/>
</dbReference>
<sequence>MLFLTKRRTKKMPSHHLLCILSPSLSLLLFFFFSSASFHGVHSTFSTICDPVASSFLCGNVSIEYPFWNESDDPVHCGYPGLGIICPFGSPHPIPLLGDGAFFVTDINYHNKTLTLVDIDVAGQRCPKALHNLTIGSLPLDYNSADVNLTFFFNCSAPPPVSSPFVAIDCLQFRDNRSYVSVNMGWEEEEAGASDVVSDCEDTMVASVKGTEVTAAKVVEVFAWAMSRGFVLDWEAAKECSACELSGGGCAFNQTEELLCFCKDGSNHTDGSVCKGRIEVLILHRCSMESIF</sequence>
<dbReference type="InterPro" id="IPR032872">
    <property type="entry name" value="WAK_assoc_C"/>
</dbReference>
<proteinExistence type="predicted"/>
<keyword evidence="4" id="KW-0732">Signal</keyword>
<evidence type="ECO:0000256" key="7">
    <source>
        <dbReference type="ARBA" id="ARBA00023180"/>
    </source>
</evidence>
<dbReference type="AlphaFoldDB" id="A0ABD3LAH3"/>
<evidence type="ECO:0000256" key="9">
    <source>
        <dbReference type="ARBA" id="ARBA00048679"/>
    </source>
</evidence>
<dbReference type="GO" id="GO:0004674">
    <property type="term" value="F:protein serine/threonine kinase activity"/>
    <property type="evidence" value="ECO:0007669"/>
    <property type="project" value="UniProtKB-KW"/>
</dbReference>
<evidence type="ECO:0000256" key="5">
    <source>
        <dbReference type="ARBA" id="ARBA00022989"/>
    </source>
</evidence>
<evidence type="ECO:0000313" key="13">
    <source>
        <dbReference type="Proteomes" id="UP001634007"/>
    </source>
</evidence>
<comment type="catalytic activity">
    <reaction evidence="8">
        <text>L-threonyl-[protein] + ATP = O-phospho-L-threonyl-[protein] + ADP + H(+)</text>
        <dbReference type="Rhea" id="RHEA:46608"/>
        <dbReference type="Rhea" id="RHEA-COMP:11060"/>
        <dbReference type="Rhea" id="RHEA-COMP:11605"/>
        <dbReference type="ChEBI" id="CHEBI:15378"/>
        <dbReference type="ChEBI" id="CHEBI:30013"/>
        <dbReference type="ChEBI" id="CHEBI:30616"/>
        <dbReference type="ChEBI" id="CHEBI:61977"/>
        <dbReference type="ChEBI" id="CHEBI:456216"/>
        <dbReference type="EC" id="2.7.11.1"/>
    </reaction>
</comment>
<dbReference type="EMBL" id="JBJKBG010000002">
    <property type="protein sequence ID" value="KAL3748810.1"/>
    <property type="molecule type" value="Genomic_DNA"/>
</dbReference>
<dbReference type="PANTHER" id="PTHR33138">
    <property type="entry name" value="OS01G0690200 PROTEIN"/>
    <property type="match status" value="1"/>
</dbReference>
<evidence type="ECO:0000256" key="2">
    <source>
        <dbReference type="ARBA" id="ARBA00012513"/>
    </source>
</evidence>
<evidence type="ECO:0000259" key="11">
    <source>
        <dbReference type="Pfam" id="PF14380"/>
    </source>
</evidence>
<dbReference type="Proteomes" id="UP001634007">
    <property type="component" value="Unassembled WGS sequence"/>
</dbReference>
<comment type="subcellular location">
    <subcellularLocation>
        <location evidence="1">Membrane</location>
        <topology evidence="1">Single-pass membrane protein</topology>
    </subcellularLocation>
</comment>